<dbReference type="STRING" id="452662.SJA_C1-08490"/>
<evidence type="ECO:0000313" key="3">
    <source>
        <dbReference type="Proteomes" id="UP000007753"/>
    </source>
</evidence>
<dbReference type="HOGENOM" id="CLU_581247_0_0_5"/>
<name>D4YZA1_SPHIU</name>
<gene>
    <name evidence="2" type="ordered locus">SJA_C1-08490</name>
</gene>
<reference evidence="2 3" key="1">
    <citation type="journal article" date="2010" name="J. Bacteriol.">
        <title>Complete genome sequence of the representative gamma-hexachlorocyclohexane-degrading bacterium Sphingobium japonicum UT26.</title>
        <authorList>
            <person name="Nagata Y."/>
            <person name="Ohtsubo Y."/>
            <person name="Endo R."/>
            <person name="Ichikawa N."/>
            <person name="Ankai A."/>
            <person name="Oguchi A."/>
            <person name="Fukui S."/>
            <person name="Fujita N."/>
            <person name="Tsuda M."/>
        </authorList>
    </citation>
    <scope>NUCLEOTIDE SEQUENCE [LARGE SCALE GENOMIC DNA]</scope>
    <source>
        <strain evidence="3">DSM 16413 / CCM 7287 / MTCC 6362 / UT26 / NBRC 101211 / UT26S</strain>
    </source>
</reference>
<organism evidence="2 3">
    <name type="scientific">Sphingobium indicum (strain DSM 16413 / CCM 7287 / MTCC 6362 / UT26 / NBRC 101211 / UT26S)</name>
    <name type="common">Sphingobium japonicum</name>
    <dbReference type="NCBI Taxonomy" id="452662"/>
    <lineage>
        <taxon>Bacteria</taxon>
        <taxon>Pseudomonadati</taxon>
        <taxon>Pseudomonadota</taxon>
        <taxon>Alphaproteobacteria</taxon>
        <taxon>Sphingomonadales</taxon>
        <taxon>Sphingomonadaceae</taxon>
        <taxon>Sphingobium</taxon>
    </lineage>
</organism>
<protein>
    <submittedName>
        <fullName evidence="2">Putative phage structural protein</fullName>
    </submittedName>
</protein>
<dbReference type="Pfam" id="PF13264">
    <property type="entry name" value="DUF4055"/>
    <property type="match status" value="1"/>
</dbReference>
<feature type="domain" description="DUF4055" evidence="1">
    <location>
        <begin position="239"/>
        <end position="383"/>
    </location>
</feature>
<dbReference type="EMBL" id="AP010803">
    <property type="protein sequence ID" value="BAI95683.1"/>
    <property type="molecule type" value="Genomic_DNA"/>
</dbReference>
<accession>D4YZA1</accession>
<dbReference type="KEGG" id="sjp:SJA_C1-08490"/>
<evidence type="ECO:0000313" key="2">
    <source>
        <dbReference type="EMBL" id="BAI95683.1"/>
    </source>
</evidence>
<dbReference type="eggNOG" id="ENOG502Z8D8">
    <property type="taxonomic scope" value="Bacteria"/>
</dbReference>
<dbReference type="InterPro" id="IPR025129">
    <property type="entry name" value="DUF4055"/>
</dbReference>
<dbReference type="AlphaFoldDB" id="D4YZA1"/>
<dbReference type="Proteomes" id="UP000007753">
    <property type="component" value="Chromosome 1"/>
</dbReference>
<sequence>MSRDIQSVNPILAQWHTRWKKNRDFLAGKDTVSLAGKTYLPEPVVGMSNDEYERFKLQVDFYPACISVMEGWMGLIFRKEPQFQSPENLQQIQYVITKDADSLEEFSRLLVRETFTTNLTGLLVDHPEAHSGLTAANAIEKGQRPFLSLWRAESIMDYEFSIVNNQRVISYVRLFESESKILELELNGGIYQITTHYLVDGQVADSKTTIPTRLGKPLSFIPFRLVNTKSSKLPTSAHFEHMVDLNHEIYMKSGLLTQIDRFLANPLISAYGFETEKDKDGNPIARIWNFGPGVVWESAGINSKIEVKEFTGEGSARLQNRIDEKKSQLARTGARILQDDKAAPEAAETIAIRQTSDNSILAGLARAISRPLQDALRWMAWWMGENDDSKTQFMLNTNYLDRKLDKSDIDALLALFNADMITKESIFHELRDAGVISETVRWDDYQAKIEQQIIDRPAAAPTTNDGGASA</sequence>
<dbReference type="GeneID" id="29272511"/>
<proteinExistence type="predicted"/>
<evidence type="ECO:0000259" key="1">
    <source>
        <dbReference type="Pfam" id="PF13264"/>
    </source>
</evidence>
<keyword evidence="3" id="KW-1185">Reference proteome</keyword>
<dbReference type="RefSeq" id="WP_013039338.1">
    <property type="nucleotide sequence ID" value="NC_014006.1"/>
</dbReference>